<name>Q22B76_TETTS</name>
<protein>
    <recommendedName>
        <fullName evidence="5">RAP domain protein</fullName>
    </recommendedName>
</protein>
<feature type="coiled-coil region" evidence="1">
    <location>
        <begin position="1343"/>
        <end position="1370"/>
    </location>
</feature>
<dbReference type="GeneID" id="7840230"/>
<proteinExistence type="predicted"/>
<dbReference type="Proteomes" id="UP000009168">
    <property type="component" value="Unassembled WGS sequence"/>
</dbReference>
<dbReference type="KEGG" id="tet:TTHERM_01109790"/>
<reference evidence="4" key="1">
    <citation type="journal article" date="2006" name="PLoS Biol.">
        <title>Macronuclear genome sequence of the ciliate Tetrahymena thermophila, a model eukaryote.</title>
        <authorList>
            <person name="Eisen J.A."/>
            <person name="Coyne R.S."/>
            <person name="Wu M."/>
            <person name="Wu D."/>
            <person name="Thiagarajan M."/>
            <person name="Wortman J.R."/>
            <person name="Badger J.H."/>
            <person name="Ren Q."/>
            <person name="Amedeo P."/>
            <person name="Jones K.M."/>
            <person name="Tallon L.J."/>
            <person name="Delcher A.L."/>
            <person name="Salzberg S.L."/>
            <person name="Silva J.C."/>
            <person name="Haas B.J."/>
            <person name="Majoros W.H."/>
            <person name="Farzad M."/>
            <person name="Carlton J.M."/>
            <person name="Smith R.K. Jr."/>
            <person name="Garg J."/>
            <person name="Pearlman R.E."/>
            <person name="Karrer K.M."/>
            <person name="Sun L."/>
            <person name="Manning G."/>
            <person name="Elde N.C."/>
            <person name="Turkewitz A.P."/>
            <person name="Asai D.J."/>
            <person name="Wilkes D.E."/>
            <person name="Wang Y."/>
            <person name="Cai H."/>
            <person name="Collins K."/>
            <person name="Stewart B.A."/>
            <person name="Lee S.R."/>
            <person name="Wilamowska K."/>
            <person name="Weinberg Z."/>
            <person name="Ruzzo W.L."/>
            <person name="Wloga D."/>
            <person name="Gaertig J."/>
            <person name="Frankel J."/>
            <person name="Tsao C.-C."/>
            <person name="Gorovsky M.A."/>
            <person name="Keeling P.J."/>
            <person name="Waller R.F."/>
            <person name="Patron N.J."/>
            <person name="Cherry J.M."/>
            <person name="Stover N.A."/>
            <person name="Krieger C.J."/>
            <person name="del Toro C."/>
            <person name="Ryder H.F."/>
            <person name="Williamson S.C."/>
            <person name="Barbeau R.A."/>
            <person name="Hamilton E.P."/>
            <person name="Orias E."/>
        </authorList>
    </citation>
    <scope>NUCLEOTIDE SEQUENCE [LARGE SCALE GENOMIC DNA]</scope>
    <source>
        <strain evidence="4">SB210</strain>
    </source>
</reference>
<sequence length="1494" mass="176251">MLKRLVQQKRSLFNTNLLQNAQLLKSSQLSNQKNSNFSTIKKRDISIFNYDNNSYTSEQINYINQVQNLKYSDLVTECKNLKLKPKDRTRQSLIYAIIESLPKIAEDAAASEISQQNSKTSSLLNRTQVEKEESKPIITNSSQESDSRQLQSASRENLNEEIKKTMKQILSKDEYNKFLNNFINGAGEYSRKVIEIDQQNQLRQIFNQNEVLQEYGDRIIQYIEPKATQSIHYIENYSFEQQQKIVEAMSPMSINKEISLLLNRSNYINECEKSYALKIKTSKHELSKYMYSQLLCIENEYCGLFKDEAKQFLKEISNSRIVNSSVLHITKTLSDPIQFWHYASLFKWGSPSSLISLWKTLTLSIDFYDIDNIQTLTRCLYMIRKYSRFYPQNNQNNQEEIQFYEKLTNVILQMISEKDNQVSYFNIANILGYLKQINIPFTTKTQKNLQSIAEVFIDIYRADLEQKTLEQTGNQNIQENYLVSPEVLDNSTPDYFVRALFALSYFPNPPQIIINDIFQKLVDSGLEFFEKGVTVKILSQLMLSNIPINDIVAEAIRKNKKVIYDLSIREIYVFIYSFKDSNQDMGKLYHHFYFQTGLFLDNVTLLNDFKQVVMVAKIHYYILTQKINEHKRVYLEKRTNQVLNLINKSCTDSVCRDYIADIIYIASLFIPYLNKPDFLFTKIIKNIQYLKVNSENRPLFTNFIMKTLEKLNPHYDFFINYGSLDLEYNDKFSTEMKVLLNLMIKKFIESKLLSFFLLTIQLCSAPKILKEVVQNDMERHELAKNLTLQIIKILGHENNKFVFSNLVMFSCFVDTNFESIQDETIIAKAQQVIFESFKKINKESNENDDLLWIYYHSSILNKIQGQKTQEPIKNLNEYFLKNVVKPICENQIGVVNQIIHEDGIVQYFNKNVNYSNLQNIIYLPSILKNLAIDITKQPSIQQYLLPKINKESKFWNGQFLVENLIILNKLKINCFDIFENVCENLFTTFIYYHDSYDFQLNNEIYPNKQKIIEILDSYSNQYIQQKNLNPNLEVTKNKNFVALNVLACFVLKDLSPETISSIFEMMGSNQQIYYKQFVRLMNNSQFNLSNDQILHFYMKLPNWIRNKDLSTRVDLKLKQSILNIQESEREYCVKFYTKEMIFNDQATDIFINNLSANPTIEYFQILLNYLSIGEIIQNESQLEIIEKYYNKYYDQLSNDSHINMIQVIVNYQIMNQKPLVLPKNITLNEPAFYKFVNRVVIDGKEYLIPYQESFTLSHELQVPQFKIFPCSSINSEQEQNEQSQEKLPESQSTQKQQHLENIEITQDIYEYLRQISMNSSYKCQGKSINRYYLYHLIAKKKLNESTYAEEERLENEFKQAQREATFALNRSEDYSNFLVDFSLAIKSDEFESVDLNYQGEDTQKININYAIRFKNSSKKIGFIYDDEALCKVSSDGSQKEYHLSSQTRMKIELLEKHHGWTIYPIYYERWCQTFNTFEAKEKFIKKVLNVQELN</sequence>
<dbReference type="InParanoid" id="Q22B76"/>
<organism evidence="3 4">
    <name type="scientific">Tetrahymena thermophila (strain SB210)</name>
    <dbReference type="NCBI Taxonomy" id="312017"/>
    <lineage>
        <taxon>Eukaryota</taxon>
        <taxon>Sar</taxon>
        <taxon>Alveolata</taxon>
        <taxon>Ciliophora</taxon>
        <taxon>Intramacronucleata</taxon>
        <taxon>Oligohymenophorea</taxon>
        <taxon>Hymenostomatida</taxon>
        <taxon>Tetrahymenina</taxon>
        <taxon>Tetrahymenidae</taxon>
        <taxon>Tetrahymena</taxon>
    </lineage>
</organism>
<dbReference type="eggNOG" id="ENOG502SW4Y">
    <property type="taxonomic scope" value="Eukaryota"/>
</dbReference>
<evidence type="ECO:0000256" key="1">
    <source>
        <dbReference type="SAM" id="Coils"/>
    </source>
</evidence>
<dbReference type="RefSeq" id="XP_001030188.2">
    <property type="nucleotide sequence ID" value="XM_001030188.2"/>
</dbReference>
<gene>
    <name evidence="3" type="ORF">TTHERM_01109790</name>
</gene>
<feature type="compositionally biased region" description="Polar residues" evidence="2">
    <location>
        <begin position="137"/>
        <end position="156"/>
    </location>
</feature>
<accession>Q22B76</accession>
<feature type="compositionally biased region" description="Polar residues" evidence="2">
    <location>
        <begin position="112"/>
        <end position="127"/>
    </location>
</feature>
<keyword evidence="1" id="KW-0175">Coiled coil</keyword>
<evidence type="ECO:0000256" key="2">
    <source>
        <dbReference type="SAM" id="MobiDB-lite"/>
    </source>
</evidence>
<dbReference type="HOGENOM" id="CLU_251713_0_0_1"/>
<keyword evidence="4" id="KW-1185">Reference proteome</keyword>
<evidence type="ECO:0008006" key="5">
    <source>
        <dbReference type="Google" id="ProtNLM"/>
    </source>
</evidence>
<feature type="region of interest" description="Disordered" evidence="2">
    <location>
        <begin position="111"/>
        <end position="156"/>
    </location>
</feature>
<evidence type="ECO:0000313" key="3">
    <source>
        <dbReference type="EMBL" id="EAR82525.2"/>
    </source>
</evidence>
<evidence type="ECO:0000313" key="4">
    <source>
        <dbReference type="Proteomes" id="UP000009168"/>
    </source>
</evidence>
<dbReference type="EMBL" id="GG662565">
    <property type="protein sequence ID" value="EAR82525.2"/>
    <property type="molecule type" value="Genomic_DNA"/>
</dbReference>